<dbReference type="EMBL" id="CP060007">
    <property type="protein sequence ID" value="QNA43066.1"/>
    <property type="molecule type" value="Genomic_DNA"/>
</dbReference>
<dbReference type="Proteomes" id="UP000515344">
    <property type="component" value="Chromosome"/>
</dbReference>
<keyword evidence="2" id="KW-1185">Reference proteome</keyword>
<dbReference type="KEGG" id="lacs:H4075_13335"/>
<gene>
    <name evidence="1" type="ORF">H4075_13335</name>
</gene>
<sequence length="89" mass="10607">MIIEFKILKVFDHHNRGQFIVARQLNFKEPLVVKEGSLLNGIPIFHYLEMYPFSKEEDPQFDIYVFRPTELKGYPKEFFQEGQVVELTV</sequence>
<name>A0A7G5XC63_9BACT</name>
<dbReference type="RefSeq" id="WP_182801331.1">
    <property type="nucleotide sequence ID" value="NZ_CP060007.1"/>
</dbReference>
<protein>
    <submittedName>
        <fullName evidence="1">Uncharacterized protein</fullName>
    </submittedName>
</protein>
<proteinExistence type="predicted"/>
<evidence type="ECO:0000313" key="2">
    <source>
        <dbReference type="Proteomes" id="UP000515344"/>
    </source>
</evidence>
<evidence type="ECO:0000313" key="1">
    <source>
        <dbReference type="EMBL" id="QNA43066.1"/>
    </source>
</evidence>
<accession>A0A7G5XC63</accession>
<reference evidence="2" key="1">
    <citation type="submission" date="2020-08" db="EMBL/GenBank/DDBJ databases">
        <title>Lacibacter sp. S13-6-6 genome sequencing.</title>
        <authorList>
            <person name="Jin L."/>
        </authorList>
    </citation>
    <scope>NUCLEOTIDE SEQUENCE [LARGE SCALE GENOMIC DNA]</scope>
    <source>
        <strain evidence="2">S13-6-6</strain>
    </source>
</reference>
<organism evidence="1 2">
    <name type="scientific">Lacibacter sediminis</name>
    <dbReference type="NCBI Taxonomy" id="2760713"/>
    <lineage>
        <taxon>Bacteria</taxon>
        <taxon>Pseudomonadati</taxon>
        <taxon>Bacteroidota</taxon>
        <taxon>Chitinophagia</taxon>
        <taxon>Chitinophagales</taxon>
        <taxon>Chitinophagaceae</taxon>
        <taxon>Lacibacter</taxon>
    </lineage>
</organism>
<dbReference type="AlphaFoldDB" id="A0A7G5XC63"/>